<evidence type="ECO:0000313" key="2">
    <source>
        <dbReference type="Proteomes" id="UP000247832"/>
    </source>
</evidence>
<sequence>MWSFVHGDIMDGGTRQYLRASLGLCPRHAWGHAVVEIELWQAGAGARGGHQPFDISVLNEDLLEYAAGELRKPLSWLHPGMAHQPAASRSCRICGELAGPLPEGLRMGYANSNSNALALEANELAFTTAWCRETSSTWFSRACPRCLGNDGADPLALCRRHLAAGGPVSRATGHAIADRLLELRQRLLRLLDSMTDHGKPATAAENAAWVEALGWFAGWALPLYLTSSNPGS</sequence>
<reference evidence="1 2" key="1">
    <citation type="submission" date="2018-05" db="EMBL/GenBank/DDBJ databases">
        <title>Genetic diversity of glacier-inhabiting Cryobacterium bacteria in China and description of Cryobacterium mengkeensis sp. nov. and Arthrobacter glacialis sp. nov.</title>
        <authorList>
            <person name="Liu Q."/>
            <person name="Xin Y.-H."/>
        </authorList>
    </citation>
    <scope>NUCLEOTIDE SEQUENCE [LARGE SCALE GENOMIC DNA]</scope>
    <source>
        <strain evidence="1 2">LI2</strain>
    </source>
</reference>
<gene>
    <name evidence="1" type="ORF">CVV68_19750</name>
</gene>
<dbReference type="AlphaFoldDB" id="A0A2V5LQU8"/>
<protein>
    <submittedName>
        <fullName evidence="1">Uncharacterized protein</fullName>
    </submittedName>
</protein>
<dbReference type="RefSeq" id="WP_110502715.1">
    <property type="nucleotide sequence ID" value="NZ_QJVD01000031.1"/>
</dbReference>
<keyword evidence="2" id="KW-1185">Reference proteome</keyword>
<accession>A0A2V5LQU8</accession>
<dbReference type="EMBL" id="QJVD01000031">
    <property type="protein sequence ID" value="PYI65067.1"/>
    <property type="molecule type" value="Genomic_DNA"/>
</dbReference>
<evidence type="ECO:0000313" key="1">
    <source>
        <dbReference type="EMBL" id="PYI65067.1"/>
    </source>
</evidence>
<dbReference type="OrthoDB" id="4923777at2"/>
<name>A0A2V5LQU8_9MICC</name>
<organism evidence="1 2">
    <name type="scientific">Arthrobacter livingstonensis</name>
    <dbReference type="NCBI Taxonomy" id="670078"/>
    <lineage>
        <taxon>Bacteria</taxon>
        <taxon>Bacillati</taxon>
        <taxon>Actinomycetota</taxon>
        <taxon>Actinomycetes</taxon>
        <taxon>Micrococcales</taxon>
        <taxon>Micrococcaceae</taxon>
        <taxon>Arthrobacter</taxon>
    </lineage>
</organism>
<comment type="caution">
    <text evidence="1">The sequence shown here is derived from an EMBL/GenBank/DDBJ whole genome shotgun (WGS) entry which is preliminary data.</text>
</comment>
<dbReference type="Proteomes" id="UP000247832">
    <property type="component" value="Unassembled WGS sequence"/>
</dbReference>
<proteinExistence type="predicted"/>